<comment type="cofactor">
    <cofactor evidence="1">
        <name>Mg(2+)</name>
        <dbReference type="ChEBI" id="CHEBI:18420"/>
    </cofactor>
</comment>
<reference evidence="11 12" key="1">
    <citation type="submission" date="2021-08" db="EMBL/GenBank/DDBJ databases">
        <title>Shewanella putrefaciens YZ-J, complete genome.</title>
        <authorList>
            <person name="Yi Z."/>
        </authorList>
    </citation>
    <scope>NUCLEOTIDE SEQUENCE [LARGE SCALE GENOMIC DNA]</scope>
    <source>
        <strain evidence="11 12">YZ-J</strain>
    </source>
</reference>
<organism evidence="11 12">
    <name type="scientific">Shewanella putrefaciens</name>
    <name type="common">Pseudomonas putrefaciens</name>
    <dbReference type="NCBI Taxonomy" id="24"/>
    <lineage>
        <taxon>Bacteria</taxon>
        <taxon>Pseudomonadati</taxon>
        <taxon>Pseudomonadota</taxon>
        <taxon>Gammaproteobacteria</taxon>
        <taxon>Alteromonadales</taxon>
        <taxon>Shewanellaceae</taxon>
        <taxon>Shewanella</taxon>
    </lineage>
</organism>
<evidence type="ECO:0000256" key="7">
    <source>
        <dbReference type="ARBA" id="ARBA00022842"/>
    </source>
</evidence>
<dbReference type="Gene3D" id="3.40.50.1000">
    <property type="entry name" value="HAD superfamily/HAD-like"/>
    <property type="match status" value="1"/>
</dbReference>
<keyword evidence="7" id="KW-0460">Magnesium</keyword>
<evidence type="ECO:0000313" key="11">
    <source>
        <dbReference type="EMBL" id="QYX71707.1"/>
    </source>
</evidence>
<comment type="pathway">
    <text evidence="2">Amino-acid biosynthesis; L-serine biosynthesis; L-serine from 3-phospho-D-glycerate: step 3/3.</text>
</comment>
<evidence type="ECO:0000256" key="5">
    <source>
        <dbReference type="ARBA" id="ARBA00022723"/>
    </source>
</evidence>
<keyword evidence="12" id="KW-1185">Reference proteome</keyword>
<dbReference type="GeneID" id="67444217"/>
<dbReference type="Pfam" id="PF12710">
    <property type="entry name" value="HAD"/>
    <property type="match status" value="1"/>
</dbReference>
<keyword evidence="6" id="KW-0378">Hydrolase</keyword>
<evidence type="ECO:0000256" key="2">
    <source>
        <dbReference type="ARBA" id="ARBA00005135"/>
    </source>
</evidence>
<evidence type="ECO:0000256" key="10">
    <source>
        <dbReference type="ARBA" id="ARBA00048523"/>
    </source>
</evidence>
<protein>
    <recommendedName>
        <fullName evidence="3">phosphoserine phosphatase</fullName>
        <ecNumber evidence="3">3.1.3.3</ecNumber>
    </recommendedName>
</protein>
<gene>
    <name evidence="11" type="ORF">K3G22_13110</name>
</gene>
<evidence type="ECO:0000256" key="9">
    <source>
        <dbReference type="ARBA" id="ARBA00048138"/>
    </source>
</evidence>
<dbReference type="InterPro" id="IPR050582">
    <property type="entry name" value="HAD-like_SerB"/>
</dbReference>
<evidence type="ECO:0000256" key="6">
    <source>
        <dbReference type="ARBA" id="ARBA00022801"/>
    </source>
</evidence>
<comment type="catalytic activity">
    <reaction evidence="9">
        <text>O-phospho-L-serine + H2O = L-serine + phosphate</text>
        <dbReference type="Rhea" id="RHEA:21208"/>
        <dbReference type="ChEBI" id="CHEBI:15377"/>
        <dbReference type="ChEBI" id="CHEBI:33384"/>
        <dbReference type="ChEBI" id="CHEBI:43474"/>
        <dbReference type="ChEBI" id="CHEBI:57524"/>
        <dbReference type="EC" id="3.1.3.3"/>
    </reaction>
</comment>
<dbReference type="EC" id="3.1.3.3" evidence="3"/>
<dbReference type="SUPFAM" id="SSF56784">
    <property type="entry name" value="HAD-like"/>
    <property type="match status" value="1"/>
</dbReference>
<proteinExistence type="predicted"/>
<accession>A0ABX8X966</accession>
<name>A0ABX8X966_SHEPU</name>
<dbReference type="RefSeq" id="WP_025008397.1">
    <property type="nucleotide sequence ID" value="NZ_BMPK01000008.1"/>
</dbReference>
<dbReference type="PANTHER" id="PTHR43344:SF2">
    <property type="entry name" value="PHOSPHOSERINE PHOSPHATASE"/>
    <property type="match status" value="1"/>
</dbReference>
<sequence>MKTAYCFDLDSTLTTLEILPCIASELNISEEMALLTKLTMDGVIDFISSFKLRVLLLSTVSIERINSIIDEVPLDLKLLKFIKDNREQCFIVTGNIDLWIKPLLDKFECNYYSSSAQYSDGYIKLDKVLVKSEAIKNIRAMGFDRVIAVGDGMNDVPMFLESDIKIAFGAIHHPPKSLVNLANYIVHSGDSLCNLLKML</sequence>
<dbReference type="EMBL" id="CP080635">
    <property type="protein sequence ID" value="QYX71707.1"/>
    <property type="molecule type" value="Genomic_DNA"/>
</dbReference>
<evidence type="ECO:0000256" key="4">
    <source>
        <dbReference type="ARBA" id="ARBA00022605"/>
    </source>
</evidence>
<dbReference type="NCBIfam" id="TIGR01488">
    <property type="entry name" value="HAD-SF-IB"/>
    <property type="match status" value="1"/>
</dbReference>
<evidence type="ECO:0000313" key="12">
    <source>
        <dbReference type="Proteomes" id="UP000827084"/>
    </source>
</evidence>
<dbReference type="PANTHER" id="PTHR43344">
    <property type="entry name" value="PHOSPHOSERINE PHOSPHATASE"/>
    <property type="match status" value="1"/>
</dbReference>
<comment type="catalytic activity">
    <reaction evidence="10">
        <text>O-phospho-D-serine + H2O = D-serine + phosphate</text>
        <dbReference type="Rhea" id="RHEA:24873"/>
        <dbReference type="ChEBI" id="CHEBI:15377"/>
        <dbReference type="ChEBI" id="CHEBI:35247"/>
        <dbReference type="ChEBI" id="CHEBI:43474"/>
        <dbReference type="ChEBI" id="CHEBI:58680"/>
        <dbReference type="EC" id="3.1.3.3"/>
    </reaction>
</comment>
<dbReference type="InterPro" id="IPR023214">
    <property type="entry name" value="HAD_sf"/>
</dbReference>
<evidence type="ECO:0000256" key="1">
    <source>
        <dbReference type="ARBA" id="ARBA00001946"/>
    </source>
</evidence>
<evidence type="ECO:0000256" key="3">
    <source>
        <dbReference type="ARBA" id="ARBA00012640"/>
    </source>
</evidence>
<keyword evidence="4" id="KW-0028">Amino-acid biosynthesis</keyword>
<keyword evidence="5" id="KW-0479">Metal-binding</keyword>
<dbReference type="Proteomes" id="UP000827084">
    <property type="component" value="Chromosome"/>
</dbReference>
<evidence type="ECO:0000256" key="8">
    <source>
        <dbReference type="ARBA" id="ARBA00023299"/>
    </source>
</evidence>
<keyword evidence="8" id="KW-0718">Serine biosynthesis</keyword>
<dbReference type="InterPro" id="IPR036412">
    <property type="entry name" value="HAD-like_sf"/>
</dbReference>